<dbReference type="EMBL" id="ML975997">
    <property type="protein sequence ID" value="KAF1947655.1"/>
    <property type="molecule type" value="Genomic_DNA"/>
</dbReference>
<protein>
    <submittedName>
        <fullName evidence="2">Uncharacterized protein</fullName>
    </submittedName>
</protein>
<accession>A0A6A5T3T6</accession>
<feature type="signal peptide" evidence="1">
    <location>
        <begin position="1"/>
        <end position="18"/>
    </location>
</feature>
<organism evidence="2 3">
    <name type="scientific">Clathrospora elynae</name>
    <dbReference type="NCBI Taxonomy" id="706981"/>
    <lineage>
        <taxon>Eukaryota</taxon>
        <taxon>Fungi</taxon>
        <taxon>Dikarya</taxon>
        <taxon>Ascomycota</taxon>
        <taxon>Pezizomycotina</taxon>
        <taxon>Dothideomycetes</taxon>
        <taxon>Pleosporomycetidae</taxon>
        <taxon>Pleosporales</taxon>
        <taxon>Diademaceae</taxon>
        <taxon>Clathrospora</taxon>
    </lineage>
</organism>
<evidence type="ECO:0000313" key="2">
    <source>
        <dbReference type="EMBL" id="KAF1947655.1"/>
    </source>
</evidence>
<dbReference type="AlphaFoldDB" id="A0A6A5T3T6"/>
<keyword evidence="3" id="KW-1185">Reference proteome</keyword>
<dbReference type="OrthoDB" id="3785310at2759"/>
<keyword evidence="1" id="KW-0732">Signal</keyword>
<gene>
    <name evidence="2" type="ORF">EJ02DRAFT_417168</name>
</gene>
<name>A0A6A5T3T6_9PLEO</name>
<reference evidence="2" key="1">
    <citation type="journal article" date="2020" name="Stud. Mycol.">
        <title>101 Dothideomycetes genomes: a test case for predicting lifestyles and emergence of pathogens.</title>
        <authorList>
            <person name="Haridas S."/>
            <person name="Albert R."/>
            <person name="Binder M."/>
            <person name="Bloem J."/>
            <person name="Labutti K."/>
            <person name="Salamov A."/>
            <person name="Andreopoulos B."/>
            <person name="Baker S."/>
            <person name="Barry K."/>
            <person name="Bills G."/>
            <person name="Bluhm B."/>
            <person name="Cannon C."/>
            <person name="Castanera R."/>
            <person name="Culley D."/>
            <person name="Daum C."/>
            <person name="Ezra D."/>
            <person name="Gonzalez J."/>
            <person name="Henrissat B."/>
            <person name="Kuo A."/>
            <person name="Liang C."/>
            <person name="Lipzen A."/>
            <person name="Lutzoni F."/>
            <person name="Magnuson J."/>
            <person name="Mondo S."/>
            <person name="Nolan M."/>
            <person name="Ohm R."/>
            <person name="Pangilinan J."/>
            <person name="Park H.-J."/>
            <person name="Ramirez L."/>
            <person name="Alfaro M."/>
            <person name="Sun H."/>
            <person name="Tritt A."/>
            <person name="Yoshinaga Y."/>
            <person name="Zwiers L.-H."/>
            <person name="Turgeon B."/>
            <person name="Goodwin S."/>
            <person name="Spatafora J."/>
            <person name="Crous P."/>
            <person name="Grigoriev I."/>
        </authorList>
    </citation>
    <scope>NUCLEOTIDE SEQUENCE</scope>
    <source>
        <strain evidence="2">CBS 161.51</strain>
    </source>
</reference>
<feature type="chain" id="PRO_5025657023" evidence="1">
    <location>
        <begin position="19"/>
        <end position="281"/>
    </location>
</feature>
<evidence type="ECO:0000256" key="1">
    <source>
        <dbReference type="SAM" id="SignalP"/>
    </source>
</evidence>
<evidence type="ECO:0000313" key="3">
    <source>
        <dbReference type="Proteomes" id="UP000800038"/>
    </source>
</evidence>
<dbReference type="Proteomes" id="UP000800038">
    <property type="component" value="Unassembled WGS sequence"/>
</dbReference>
<proteinExistence type="predicted"/>
<sequence length="281" mass="29306">MHSFRTLTIAAVAAGVAAEVAQYGQFAEPVFAAAMAPRNNNCPELPKLCTDPVMFHGAMTTMTYLCPDKTPTTVTVTTTATTTVTEAPIVGTSAAQAPPKDAPAADPEPTTTTMISMTVKTTIQRTVTRTVVSKSAAPPSLTPVPISPSWSFSAAPPPLALSYPTLTPAPISPSWSFIAVSPPSSVVAVLNDNCTTNSLFPNSPVTNLSWTASLPYYTNIISHISHIAPTFNAKAVETTETKTTITTATATATHTSKSMVGENKVSFGALFLGLMVAAFII</sequence>